<proteinExistence type="inferred from homology"/>
<protein>
    <submittedName>
        <fullName evidence="3">L-fuconolactonase</fullName>
    </submittedName>
</protein>
<dbReference type="PANTHER" id="PTHR43569">
    <property type="entry name" value="AMIDOHYDROLASE"/>
    <property type="match status" value="1"/>
</dbReference>
<feature type="domain" description="Amidohydrolase-related" evidence="2">
    <location>
        <begin position="3"/>
        <end position="274"/>
    </location>
</feature>
<dbReference type="SUPFAM" id="SSF51556">
    <property type="entry name" value="Metallo-dependent hydrolases"/>
    <property type="match status" value="1"/>
</dbReference>
<dbReference type="InterPro" id="IPR006680">
    <property type="entry name" value="Amidohydro-rel"/>
</dbReference>
<dbReference type="InterPro" id="IPR052350">
    <property type="entry name" value="Metallo-dep_Lactonases"/>
</dbReference>
<accession>A0A521BIU8</accession>
<dbReference type="RefSeq" id="WP_142601760.1">
    <property type="nucleotide sequence ID" value="NZ_FXSZ01000002.1"/>
</dbReference>
<evidence type="ECO:0000313" key="3">
    <source>
        <dbReference type="EMBL" id="SMO46969.1"/>
    </source>
</evidence>
<comment type="similarity">
    <text evidence="1">Belongs to the metallo-dependent hydrolases superfamily.</text>
</comment>
<organism evidence="3 4">
    <name type="scientific">Solitalea koreensis</name>
    <dbReference type="NCBI Taxonomy" id="543615"/>
    <lineage>
        <taxon>Bacteria</taxon>
        <taxon>Pseudomonadati</taxon>
        <taxon>Bacteroidota</taxon>
        <taxon>Sphingobacteriia</taxon>
        <taxon>Sphingobacteriales</taxon>
        <taxon>Sphingobacteriaceae</taxon>
        <taxon>Solitalea</taxon>
    </lineage>
</organism>
<reference evidence="3 4" key="1">
    <citation type="submission" date="2017-05" db="EMBL/GenBank/DDBJ databases">
        <authorList>
            <person name="Varghese N."/>
            <person name="Submissions S."/>
        </authorList>
    </citation>
    <scope>NUCLEOTIDE SEQUENCE [LARGE SCALE GENOMIC DNA]</scope>
    <source>
        <strain evidence="3 4">DSM 21342</strain>
    </source>
</reference>
<dbReference type="PANTHER" id="PTHR43569:SF2">
    <property type="entry name" value="AMIDOHYDROLASE-RELATED DOMAIN-CONTAINING PROTEIN"/>
    <property type="match status" value="1"/>
</dbReference>
<keyword evidence="4" id="KW-1185">Reference proteome</keyword>
<evidence type="ECO:0000259" key="2">
    <source>
        <dbReference type="Pfam" id="PF04909"/>
    </source>
</evidence>
<gene>
    <name evidence="3" type="ORF">SAMN06265350_102234</name>
</gene>
<evidence type="ECO:0000313" key="4">
    <source>
        <dbReference type="Proteomes" id="UP000315971"/>
    </source>
</evidence>
<dbReference type="Pfam" id="PF04909">
    <property type="entry name" value="Amidohydro_2"/>
    <property type="match status" value="1"/>
</dbReference>
<dbReference type="Proteomes" id="UP000315971">
    <property type="component" value="Unassembled WGS sequence"/>
</dbReference>
<dbReference type="EMBL" id="FXSZ01000002">
    <property type="protein sequence ID" value="SMO46969.1"/>
    <property type="molecule type" value="Genomic_DNA"/>
</dbReference>
<dbReference type="GO" id="GO:0016787">
    <property type="term" value="F:hydrolase activity"/>
    <property type="evidence" value="ECO:0007669"/>
    <property type="project" value="InterPro"/>
</dbReference>
<dbReference type="InterPro" id="IPR032466">
    <property type="entry name" value="Metal_Hydrolase"/>
</dbReference>
<dbReference type="OrthoDB" id="5450317at2"/>
<dbReference type="Gene3D" id="3.20.20.140">
    <property type="entry name" value="Metal-dependent hydrolases"/>
    <property type="match status" value="1"/>
</dbReference>
<evidence type="ECO:0000256" key="1">
    <source>
        <dbReference type="ARBA" id="ARBA00038310"/>
    </source>
</evidence>
<dbReference type="AlphaFoldDB" id="A0A521BIU8"/>
<name>A0A521BIU8_9SPHI</name>
<sequence length="288" mass="33633">MRIDSHQHFWKYNQVRDAWITDDMKVIQRDFLPEDLAPVFKENYIDGCVAVQADQSEEETYFLLDLAIKNEFIKGVVGWVDLRADNLEERLIYFSSYKKLKGFRHILQAEVQDDFLLKPDFCKGISKLKEFGFTYDLLVAPKHLPYVIEFVKRFPDQPFVLDHLAKPYIKDGKIEEWKKDIQILAQYPNLYCKLSGMVTEADWNNWNAPIFKPYIDTVIECFGVERVMFGSDWPVSLLAASYKECCEILELNTAALSQNEKDKLWGINANNFYSLEHEKVLTVTGTNV</sequence>